<dbReference type="AlphaFoldDB" id="A0A8J2S0X2"/>
<sequence>MAAIVVKENVTLPPVVFSIRKLLDVEGPGSVAFCYNFKENQSSTGFLSPASIKPPKVQEPEEIDDETIARDAKFAFQTTDLEFTKKSLNSVSSRTADETTDRTFILREAKHWALVVHFPKTEKTLEKTYKFDAGQDDKGYLVHSRHDNIDQKVFEKAMYFGTAVTSPRELLEKAEQVSPKDTKYHLRKNNCQTWTKTFLNKVSPDLYKSFGEKLYEATRSPIPDLVNQQFLDRISKK</sequence>
<evidence type="ECO:0000313" key="2">
    <source>
        <dbReference type="Proteomes" id="UP000789390"/>
    </source>
</evidence>
<dbReference type="Proteomes" id="UP000789390">
    <property type="component" value="Unassembled WGS sequence"/>
</dbReference>
<dbReference type="EMBL" id="CAKKLH010000257">
    <property type="protein sequence ID" value="CAH0107126.1"/>
    <property type="molecule type" value="Genomic_DNA"/>
</dbReference>
<proteinExistence type="predicted"/>
<reference evidence="1" key="1">
    <citation type="submission" date="2021-11" db="EMBL/GenBank/DDBJ databases">
        <authorList>
            <person name="Schell T."/>
        </authorList>
    </citation>
    <scope>NUCLEOTIDE SEQUENCE</scope>
    <source>
        <strain evidence="1">M5</strain>
    </source>
</reference>
<accession>A0A8J2S0X2</accession>
<name>A0A8J2S0X2_9CRUS</name>
<comment type="caution">
    <text evidence="1">The sequence shown here is derived from an EMBL/GenBank/DDBJ whole genome shotgun (WGS) entry which is preliminary data.</text>
</comment>
<gene>
    <name evidence="1" type="ORF">DGAL_LOCUS10414</name>
</gene>
<keyword evidence="2" id="KW-1185">Reference proteome</keyword>
<evidence type="ECO:0008006" key="3">
    <source>
        <dbReference type="Google" id="ProtNLM"/>
    </source>
</evidence>
<protein>
    <recommendedName>
        <fullName evidence="3">PPPDE domain-containing protein</fullName>
    </recommendedName>
</protein>
<evidence type="ECO:0000313" key="1">
    <source>
        <dbReference type="EMBL" id="CAH0107126.1"/>
    </source>
</evidence>
<organism evidence="1 2">
    <name type="scientific">Daphnia galeata</name>
    <dbReference type="NCBI Taxonomy" id="27404"/>
    <lineage>
        <taxon>Eukaryota</taxon>
        <taxon>Metazoa</taxon>
        <taxon>Ecdysozoa</taxon>
        <taxon>Arthropoda</taxon>
        <taxon>Crustacea</taxon>
        <taxon>Branchiopoda</taxon>
        <taxon>Diplostraca</taxon>
        <taxon>Cladocera</taxon>
        <taxon>Anomopoda</taxon>
        <taxon>Daphniidae</taxon>
        <taxon>Daphnia</taxon>
    </lineage>
</organism>